<reference evidence="7 8" key="1">
    <citation type="submission" date="2023-01" db="EMBL/GenBank/DDBJ databases">
        <title>Cultivation and genomic characterization of new, ubiquitous marine nitrite-oxidizing bacteria from the Nitrospirales.</title>
        <authorList>
            <person name="Mueller A.J."/>
            <person name="Daebeler A."/>
            <person name="Herbold C.W."/>
            <person name="Kirkegaard R.H."/>
            <person name="Daims H."/>
        </authorList>
    </citation>
    <scope>NUCLEOTIDE SEQUENCE [LARGE SCALE GENOMIC DNA]</scope>
    <source>
        <strain evidence="7 8">VA</strain>
    </source>
</reference>
<dbReference type="EMBL" id="CP116967">
    <property type="protein sequence ID" value="WNM57080.1"/>
    <property type="molecule type" value="Genomic_DNA"/>
</dbReference>
<dbReference type="PROSITE" id="PS51257">
    <property type="entry name" value="PROKAR_LIPOPROTEIN"/>
    <property type="match status" value="1"/>
</dbReference>
<dbReference type="AlphaFoldDB" id="A0AA96GBR1"/>
<dbReference type="KEGG" id="nall:PP769_13990"/>
<dbReference type="InterPro" id="IPR009050">
    <property type="entry name" value="Globin-like_sf"/>
</dbReference>
<evidence type="ECO:0000256" key="2">
    <source>
        <dbReference type="ARBA" id="ARBA00022617"/>
    </source>
</evidence>
<dbReference type="InterPro" id="IPR012292">
    <property type="entry name" value="Globin/Proto"/>
</dbReference>
<dbReference type="CDD" id="cd00454">
    <property type="entry name" value="TrHb1_N"/>
    <property type="match status" value="1"/>
</dbReference>
<dbReference type="RefSeq" id="WP_312641159.1">
    <property type="nucleotide sequence ID" value="NZ_CP116967.1"/>
</dbReference>
<evidence type="ECO:0000256" key="3">
    <source>
        <dbReference type="ARBA" id="ARBA00022723"/>
    </source>
</evidence>
<organism evidence="7 8">
    <name type="scientific">Candidatus Nitrospira allomarina</name>
    <dbReference type="NCBI Taxonomy" id="3020900"/>
    <lineage>
        <taxon>Bacteria</taxon>
        <taxon>Pseudomonadati</taxon>
        <taxon>Nitrospirota</taxon>
        <taxon>Nitrospiria</taxon>
        <taxon>Nitrospirales</taxon>
        <taxon>Nitrospiraceae</taxon>
        <taxon>Nitrospira</taxon>
    </lineage>
</organism>
<evidence type="ECO:0000313" key="7">
    <source>
        <dbReference type="EMBL" id="WNM57080.1"/>
    </source>
</evidence>
<dbReference type="Pfam" id="PF01152">
    <property type="entry name" value="Bac_globin"/>
    <property type="match status" value="1"/>
</dbReference>
<feature type="signal peptide" evidence="6">
    <location>
        <begin position="1"/>
        <end position="24"/>
    </location>
</feature>
<keyword evidence="6" id="KW-0732">Signal</keyword>
<feature type="binding site" description="distal binding residue" evidence="5">
    <location>
        <position position="79"/>
    </location>
    <ligand>
        <name>heme</name>
        <dbReference type="ChEBI" id="CHEBI:30413"/>
    </ligand>
    <ligandPart>
        <name>Fe</name>
        <dbReference type="ChEBI" id="CHEBI:18248"/>
    </ligandPart>
</feature>
<dbReference type="GO" id="GO:0019825">
    <property type="term" value="F:oxygen binding"/>
    <property type="evidence" value="ECO:0007669"/>
    <property type="project" value="InterPro"/>
</dbReference>
<evidence type="ECO:0000256" key="4">
    <source>
        <dbReference type="ARBA" id="ARBA00023004"/>
    </source>
</evidence>
<name>A0AA96GBR1_9BACT</name>
<keyword evidence="4 5" id="KW-0408">Iron</keyword>
<evidence type="ECO:0000256" key="6">
    <source>
        <dbReference type="SAM" id="SignalP"/>
    </source>
</evidence>
<dbReference type="GO" id="GO:0020037">
    <property type="term" value="F:heme binding"/>
    <property type="evidence" value="ECO:0007669"/>
    <property type="project" value="InterPro"/>
</dbReference>
<keyword evidence="2 5" id="KW-0349">Heme</keyword>
<protein>
    <submittedName>
        <fullName evidence="7">Group 1 truncated hemoglobin</fullName>
    </submittedName>
</protein>
<dbReference type="Gene3D" id="1.10.490.10">
    <property type="entry name" value="Globins"/>
    <property type="match status" value="1"/>
</dbReference>
<dbReference type="Proteomes" id="UP001302719">
    <property type="component" value="Chromosome"/>
</dbReference>
<feature type="chain" id="PRO_5041717232" evidence="6">
    <location>
        <begin position="25"/>
        <end position="152"/>
    </location>
</feature>
<sequence>MRAWVRNVCLGLALGLSMSGAACSTVEPPAGKASASLYDRLGGKPAITAVIDEFVGNVANDARINSRFATTDIPKLKGHLVDQVCEATGGPCTYTGRDMKSTHAGMRITNADFTAMVEDLVTALNTFKVPKPEQDELLGLLGSMKSDIVEIP</sequence>
<evidence type="ECO:0000256" key="1">
    <source>
        <dbReference type="ARBA" id="ARBA00022448"/>
    </source>
</evidence>
<evidence type="ECO:0000256" key="5">
    <source>
        <dbReference type="PIRSR" id="PIRSR601486-1"/>
    </source>
</evidence>
<keyword evidence="8" id="KW-1185">Reference proteome</keyword>
<accession>A0AA96GBR1</accession>
<feature type="binding site" description="distal binding residue" evidence="5">
    <location>
        <position position="103"/>
    </location>
    <ligand>
        <name>heme</name>
        <dbReference type="ChEBI" id="CHEBI:30413"/>
    </ligand>
    <ligandPart>
        <name>Fe</name>
        <dbReference type="ChEBI" id="CHEBI:18248"/>
    </ligandPart>
</feature>
<keyword evidence="1" id="KW-0813">Transport</keyword>
<keyword evidence="3 5" id="KW-0479">Metal-binding</keyword>
<proteinExistence type="predicted"/>
<dbReference type="GO" id="GO:0046872">
    <property type="term" value="F:metal ion binding"/>
    <property type="evidence" value="ECO:0007669"/>
    <property type="project" value="UniProtKB-KW"/>
</dbReference>
<dbReference type="SUPFAM" id="SSF46458">
    <property type="entry name" value="Globin-like"/>
    <property type="match status" value="1"/>
</dbReference>
<evidence type="ECO:0000313" key="8">
    <source>
        <dbReference type="Proteomes" id="UP001302719"/>
    </source>
</evidence>
<gene>
    <name evidence="7" type="ORF">PP769_13990</name>
</gene>
<dbReference type="InterPro" id="IPR001486">
    <property type="entry name" value="Hemoglobin_trunc"/>
</dbReference>